<feature type="transmembrane region" description="Helical" evidence="5">
    <location>
        <begin position="102"/>
        <end position="124"/>
    </location>
</feature>
<keyword evidence="2 5" id="KW-0812">Transmembrane</keyword>
<gene>
    <name evidence="7" type="ORF">Q8A70_17800</name>
</gene>
<evidence type="ECO:0000256" key="3">
    <source>
        <dbReference type="ARBA" id="ARBA00022989"/>
    </source>
</evidence>
<feature type="transmembrane region" description="Helical" evidence="5">
    <location>
        <begin position="224"/>
        <end position="244"/>
    </location>
</feature>
<feature type="transmembrane region" description="Helical" evidence="5">
    <location>
        <begin position="162"/>
        <end position="182"/>
    </location>
</feature>
<dbReference type="Proteomes" id="UP001230156">
    <property type="component" value="Unassembled WGS sequence"/>
</dbReference>
<comment type="subcellular location">
    <subcellularLocation>
        <location evidence="1">Membrane</location>
        <topology evidence="1">Multi-pass membrane protein</topology>
    </subcellularLocation>
</comment>
<keyword evidence="3 5" id="KW-1133">Transmembrane helix</keyword>
<organism evidence="7 8">
    <name type="scientific">Dongia sedimenti</name>
    <dbReference type="NCBI Taxonomy" id="3064282"/>
    <lineage>
        <taxon>Bacteria</taxon>
        <taxon>Pseudomonadati</taxon>
        <taxon>Pseudomonadota</taxon>
        <taxon>Alphaproteobacteria</taxon>
        <taxon>Rhodospirillales</taxon>
        <taxon>Dongiaceae</taxon>
        <taxon>Dongia</taxon>
    </lineage>
</organism>
<evidence type="ECO:0000256" key="5">
    <source>
        <dbReference type="SAM" id="Phobius"/>
    </source>
</evidence>
<feature type="domain" description="EamA" evidence="6">
    <location>
        <begin position="165"/>
        <end position="297"/>
    </location>
</feature>
<evidence type="ECO:0000313" key="8">
    <source>
        <dbReference type="Proteomes" id="UP001230156"/>
    </source>
</evidence>
<feature type="transmembrane region" description="Helical" evidence="5">
    <location>
        <begin position="136"/>
        <end position="156"/>
    </location>
</feature>
<accession>A0ABU0YP99</accession>
<feature type="transmembrane region" description="Helical" evidence="5">
    <location>
        <begin position="45"/>
        <end position="64"/>
    </location>
</feature>
<name>A0ABU0YP99_9PROT</name>
<reference evidence="8" key="1">
    <citation type="submission" date="2023-08" db="EMBL/GenBank/DDBJ databases">
        <title>Rhodospirillaceae gen. nov., a novel taxon isolated from the Yangtze River Yuezi River estuary sludge.</title>
        <authorList>
            <person name="Ruan L."/>
        </authorList>
    </citation>
    <scope>NUCLEOTIDE SEQUENCE [LARGE SCALE GENOMIC DNA]</scope>
    <source>
        <strain evidence="8">R-7</strain>
    </source>
</reference>
<evidence type="ECO:0000256" key="4">
    <source>
        <dbReference type="ARBA" id="ARBA00023136"/>
    </source>
</evidence>
<dbReference type="SUPFAM" id="SSF103481">
    <property type="entry name" value="Multidrug resistance efflux transporter EmrE"/>
    <property type="match status" value="2"/>
</dbReference>
<evidence type="ECO:0000313" key="7">
    <source>
        <dbReference type="EMBL" id="MDQ7249547.1"/>
    </source>
</evidence>
<feature type="transmembrane region" description="Helical" evidence="5">
    <location>
        <begin position="191"/>
        <end position="212"/>
    </location>
</feature>
<feature type="transmembrane region" description="Helical" evidence="5">
    <location>
        <begin position="18"/>
        <end position="39"/>
    </location>
</feature>
<feature type="transmembrane region" description="Helical" evidence="5">
    <location>
        <begin position="76"/>
        <end position="96"/>
    </location>
</feature>
<feature type="transmembrane region" description="Helical" evidence="5">
    <location>
        <begin position="281"/>
        <end position="297"/>
    </location>
</feature>
<dbReference type="PANTHER" id="PTHR32322">
    <property type="entry name" value="INNER MEMBRANE TRANSPORTER"/>
    <property type="match status" value="1"/>
</dbReference>
<dbReference type="Pfam" id="PF00892">
    <property type="entry name" value="EamA"/>
    <property type="match status" value="2"/>
</dbReference>
<evidence type="ECO:0000259" key="6">
    <source>
        <dbReference type="Pfam" id="PF00892"/>
    </source>
</evidence>
<protein>
    <submittedName>
        <fullName evidence="7">DMT family transporter</fullName>
    </submittedName>
</protein>
<sequence length="309" mass="32246">MSRPGSALAARSMSGSDWLLLILLSVVWGGSFFFAKVAVAELPPLTIVLARVVIAAAALHLLVIATGRRMPVEPLLWRDFLLMGLLNNAIPFSLIFWGQQAIASGLASILNATTPLFTVLVAHAFTRDERATPAKLIGVGLGLAGVALMLGLDLAAGLGTHLLSELAVLAAALSYAFAGVFGRRFRGRPPLVVAAGQLTGSSVLILPLALLIDRPWLGANPSLGVWAALIGLALLSTALAYVIFFRILARAGATNLLLVTFLIPVSALLLGVAFLAEAVSAHQLLGMALIGCGLAVIDGRPWRMLRAAT</sequence>
<dbReference type="RefSeq" id="WP_379957626.1">
    <property type="nucleotide sequence ID" value="NZ_JAUYVI010000005.1"/>
</dbReference>
<dbReference type="InterPro" id="IPR050638">
    <property type="entry name" value="AA-Vitamin_Transporters"/>
</dbReference>
<keyword evidence="4 5" id="KW-0472">Membrane</keyword>
<comment type="caution">
    <text evidence="7">The sequence shown here is derived from an EMBL/GenBank/DDBJ whole genome shotgun (WGS) entry which is preliminary data.</text>
</comment>
<evidence type="ECO:0000256" key="1">
    <source>
        <dbReference type="ARBA" id="ARBA00004141"/>
    </source>
</evidence>
<proteinExistence type="predicted"/>
<dbReference type="PANTHER" id="PTHR32322:SF9">
    <property type="entry name" value="AMINO-ACID METABOLITE EFFLUX PUMP-RELATED"/>
    <property type="match status" value="1"/>
</dbReference>
<evidence type="ECO:0000256" key="2">
    <source>
        <dbReference type="ARBA" id="ARBA00022692"/>
    </source>
</evidence>
<feature type="transmembrane region" description="Helical" evidence="5">
    <location>
        <begin position="256"/>
        <end position="275"/>
    </location>
</feature>
<feature type="domain" description="EamA" evidence="6">
    <location>
        <begin position="19"/>
        <end position="150"/>
    </location>
</feature>
<dbReference type="EMBL" id="JAUYVI010000005">
    <property type="protein sequence ID" value="MDQ7249547.1"/>
    <property type="molecule type" value="Genomic_DNA"/>
</dbReference>
<keyword evidence="8" id="KW-1185">Reference proteome</keyword>
<dbReference type="InterPro" id="IPR037185">
    <property type="entry name" value="EmrE-like"/>
</dbReference>
<dbReference type="InterPro" id="IPR000620">
    <property type="entry name" value="EamA_dom"/>
</dbReference>